<accession>A0A9P9HB04</accession>
<gene>
    <name evidence="9" type="ORF">B0J15DRAFT_548981</name>
</gene>
<evidence type="ECO:0000256" key="2">
    <source>
        <dbReference type="ARBA" id="ARBA00010992"/>
    </source>
</evidence>
<dbReference type="Pfam" id="PF00083">
    <property type="entry name" value="Sugar_tr"/>
    <property type="match status" value="1"/>
</dbReference>
<evidence type="ECO:0000256" key="5">
    <source>
        <dbReference type="ARBA" id="ARBA00022989"/>
    </source>
</evidence>
<dbReference type="Gene3D" id="1.20.1250.20">
    <property type="entry name" value="MFS general substrate transporter like domains"/>
    <property type="match status" value="1"/>
</dbReference>
<dbReference type="PANTHER" id="PTHR48022:SF29">
    <property type="entry name" value="SUGAR TRANSPORTER, PUTATIVE (AFU_ORTHOLOGUE AFUA_6G14500)-RELATED"/>
    <property type="match status" value="1"/>
</dbReference>
<evidence type="ECO:0000256" key="1">
    <source>
        <dbReference type="ARBA" id="ARBA00004141"/>
    </source>
</evidence>
<feature type="transmembrane region" description="Helical" evidence="7">
    <location>
        <begin position="367"/>
        <end position="386"/>
    </location>
</feature>
<evidence type="ECO:0000313" key="9">
    <source>
        <dbReference type="EMBL" id="KAH7254419.1"/>
    </source>
</evidence>
<feature type="transmembrane region" description="Helical" evidence="7">
    <location>
        <begin position="118"/>
        <end position="137"/>
    </location>
</feature>
<dbReference type="Proteomes" id="UP000736672">
    <property type="component" value="Unassembled WGS sequence"/>
</dbReference>
<reference evidence="9" key="1">
    <citation type="journal article" date="2021" name="Nat. Commun.">
        <title>Genetic determinants of endophytism in the Arabidopsis root mycobiome.</title>
        <authorList>
            <person name="Mesny F."/>
            <person name="Miyauchi S."/>
            <person name="Thiergart T."/>
            <person name="Pickel B."/>
            <person name="Atanasova L."/>
            <person name="Karlsson M."/>
            <person name="Huettel B."/>
            <person name="Barry K.W."/>
            <person name="Haridas S."/>
            <person name="Chen C."/>
            <person name="Bauer D."/>
            <person name="Andreopoulos W."/>
            <person name="Pangilinan J."/>
            <person name="LaButti K."/>
            <person name="Riley R."/>
            <person name="Lipzen A."/>
            <person name="Clum A."/>
            <person name="Drula E."/>
            <person name="Henrissat B."/>
            <person name="Kohler A."/>
            <person name="Grigoriev I.V."/>
            <person name="Martin F.M."/>
            <person name="Hacquard S."/>
        </authorList>
    </citation>
    <scope>NUCLEOTIDE SEQUENCE</scope>
    <source>
        <strain evidence="9">FSSC 5 MPI-SDFR-AT-0091</strain>
    </source>
</reference>
<feature type="transmembrane region" description="Helical" evidence="7">
    <location>
        <begin position="398"/>
        <end position="421"/>
    </location>
</feature>
<evidence type="ECO:0000256" key="4">
    <source>
        <dbReference type="ARBA" id="ARBA00022692"/>
    </source>
</evidence>
<feature type="transmembrane region" description="Helical" evidence="7">
    <location>
        <begin position="339"/>
        <end position="355"/>
    </location>
</feature>
<dbReference type="AlphaFoldDB" id="A0A9P9HB04"/>
<dbReference type="PANTHER" id="PTHR48022">
    <property type="entry name" value="PLASTIDIC GLUCOSE TRANSPORTER 4"/>
    <property type="match status" value="1"/>
</dbReference>
<organism evidence="9 10">
    <name type="scientific">Fusarium solani</name>
    <name type="common">Filamentous fungus</name>
    <dbReference type="NCBI Taxonomy" id="169388"/>
    <lineage>
        <taxon>Eukaryota</taxon>
        <taxon>Fungi</taxon>
        <taxon>Dikarya</taxon>
        <taxon>Ascomycota</taxon>
        <taxon>Pezizomycotina</taxon>
        <taxon>Sordariomycetes</taxon>
        <taxon>Hypocreomycetidae</taxon>
        <taxon>Hypocreales</taxon>
        <taxon>Nectriaceae</taxon>
        <taxon>Fusarium</taxon>
        <taxon>Fusarium solani species complex</taxon>
    </lineage>
</organism>
<feature type="domain" description="Major facilitator superfamily (MFS) profile" evidence="8">
    <location>
        <begin position="49"/>
        <end position="486"/>
    </location>
</feature>
<comment type="caution">
    <text evidence="9">The sequence shown here is derived from an EMBL/GenBank/DDBJ whole genome shotgun (WGS) entry which is preliminary data.</text>
</comment>
<dbReference type="SUPFAM" id="SSF103473">
    <property type="entry name" value="MFS general substrate transporter"/>
    <property type="match status" value="1"/>
</dbReference>
<comment type="subcellular location">
    <subcellularLocation>
        <location evidence="1">Membrane</location>
        <topology evidence="1">Multi-pass membrane protein</topology>
    </subcellularLocation>
</comment>
<keyword evidence="10" id="KW-1185">Reference proteome</keyword>
<evidence type="ECO:0000256" key="6">
    <source>
        <dbReference type="ARBA" id="ARBA00023136"/>
    </source>
</evidence>
<keyword evidence="6 7" id="KW-0472">Membrane</keyword>
<feature type="transmembrane region" description="Helical" evidence="7">
    <location>
        <begin position="86"/>
        <end position="106"/>
    </location>
</feature>
<dbReference type="InterPro" id="IPR020846">
    <property type="entry name" value="MFS_dom"/>
</dbReference>
<protein>
    <submittedName>
        <fullName evidence="9">General substrate transporter</fullName>
    </submittedName>
</protein>
<dbReference type="GO" id="GO:0016020">
    <property type="term" value="C:membrane"/>
    <property type="evidence" value="ECO:0007669"/>
    <property type="project" value="UniProtKB-SubCell"/>
</dbReference>
<dbReference type="InterPro" id="IPR050360">
    <property type="entry name" value="MFS_Sugar_Transporters"/>
</dbReference>
<feature type="transmembrane region" description="Helical" evidence="7">
    <location>
        <begin position="45"/>
        <end position="66"/>
    </location>
</feature>
<dbReference type="PROSITE" id="PS50850">
    <property type="entry name" value="MFS"/>
    <property type="match status" value="1"/>
</dbReference>
<evidence type="ECO:0000256" key="3">
    <source>
        <dbReference type="ARBA" id="ARBA00022448"/>
    </source>
</evidence>
<dbReference type="InterPro" id="IPR036259">
    <property type="entry name" value="MFS_trans_sf"/>
</dbReference>
<evidence type="ECO:0000256" key="7">
    <source>
        <dbReference type="SAM" id="Phobius"/>
    </source>
</evidence>
<evidence type="ECO:0000259" key="8">
    <source>
        <dbReference type="PROSITE" id="PS50850"/>
    </source>
</evidence>
<sequence length="518" mass="57386">MATAKTQTTASLKEEKEPIATVVESTRLLANDQTPWYQKPNLRKLYLLLVPAAIGVEMTSGFDASVLNGLQAVEKWNEQFGNPDGAILGVITSSMTFGSVFGIPLVPYFNDRWGRKPGIIVGSVIVILGVAIQTAAINMAMLIASRIIMGFGLPFATAGAAALLSELCHPKERAFISGIFHESWYAGAILAAGVTLGTFDWGSSWSWRLPTLFQVLPSLLQLSFIWFIPESPRFLIANDRTEEALAILVKYHAEGDENSPFVSAEYEEITETLKKEKESSSRPWKELVSTSANVRRVLIAIGVGLFAQWSGNGLVSFYLSKVLKTIGITSRLQQNQINLGLMCWNLVTGVAGSYVQKFARRRVQWLVSYGGMTLVYACWTASSAVYSNDTSNEHASRAVVALIFVYYGFYNIMMPLAYIYITEVFPYLQRSKGMAIMLWLNRVGGGFNGFVNPIALRAIQWRMYIVYTCWLAVETTIIYFLYPETQGLSLEQAGGVVDGTKVDEVENEKGYSNSKRVE</sequence>
<dbReference type="EMBL" id="JAGTJS010000010">
    <property type="protein sequence ID" value="KAH7254419.1"/>
    <property type="molecule type" value="Genomic_DNA"/>
</dbReference>
<comment type="similarity">
    <text evidence="2">Belongs to the major facilitator superfamily. Sugar transporter (TC 2.A.1.1) family.</text>
</comment>
<dbReference type="FunFam" id="1.20.1250.20:FF:000134">
    <property type="entry name" value="MFS sugar transporter protein"/>
    <property type="match status" value="1"/>
</dbReference>
<keyword evidence="3" id="KW-0813">Transport</keyword>
<dbReference type="GO" id="GO:0005351">
    <property type="term" value="F:carbohydrate:proton symporter activity"/>
    <property type="evidence" value="ECO:0007669"/>
    <property type="project" value="TreeGrafter"/>
</dbReference>
<feature type="transmembrane region" description="Helical" evidence="7">
    <location>
        <begin position="184"/>
        <end position="203"/>
    </location>
</feature>
<keyword evidence="4 7" id="KW-0812">Transmembrane</keyword>
<keyword evidence="5 7" id="KW-1133">Transmembrane helix</keyword>
<proteinExistence type="inferred from homology"/>
<dbReference type="InterPro" id="IPR005828">
    <property type="entry name" value="MFS_sugar_transport-like"/>
</dbReference>
<feature type="transmembrane region" description="Helical" evidence="7">
    <location>
        <begin position="297"/>
        <end position="319"/>
    </location>
</feature>
<feature type="transmembrane region" description="Helical" evidence="7">
    <location>
        <begin position="143"/>
        <end position="164"/>
    </location>
</feature>
<dbReference type="OrthoDB" id="6133115at2759"/>
<feature type="transmembrane region" description="Helical" evidence="7">
    <location>
        <begin position="461"/>
        <end position="482"/>
    </location>
</feature>
<feature type="transmembrane region" description="Helical" evidence="7">
    <location>
        <begin position="433"/>
        <end position="455"/>
    </location>
</feature>
<name>A0A9P9HB04_FUSSL</name>
<evidence type="ECO:0000313" key="10">
    <source>
        <dbReference type="Proteomes" id="UP000736672"/>
    </source>
</evidence>